<dbReference type="PANTHER" id="PTHR43143">
    <property type="entry name" value="METALLOPHOSPHOESTERASE, CALCINEURIN SUPERFAMILY"/>
    <property type="match status" value="1"/>
</dbReference>
<dbReference type="RefSeq" id="WP_072763121.1">
    <property type="nucleotide sequence ID" value="NZ_FQYX01000003.1"/>
</dbReference>
<evidence type="ECO:0000259" key="1">
    <source>
        <dbReference type="Pfam" id="PF00149"/>
    </source>
</evidence>
<keyword evidence="3" id="KW-1185">Reference proteome</keyword>
<reference evidence="2 3" key="1">
    <citation type="submission" date="2016-11" db="EMBL/GenBank/DDBJ databases">
        <authorList>
            <person name="Jaros S."/>
            <person name="Januszkiewicz K."/>
            <person name="Wedrychowicz H."/>
        </authorList>
    </citation>
    <scope>NUCLEOTIDE SEQUENCE [LARGE SCALE GENOMIC DNA]</scope>
    <source>
        <strain evidence="2 3">CGMCC 1.8863</strain>
    </source>
</reference>
<dbReference type="Pfam" id="PF00149">
    <property type="entry name" value="Metallophos"/>
    <property type="match status" value="1"/>
</dbReference>
<accession>A0A1M6C123</accession>
<name>A0A1M6C123_9FLAO</name>
<proteinExistence type="predicted"/>
<dbReference type="STRING" id="558155.SAMN04487911_10343"/>
<evidence type="ECO:0000313" key="3">
    <source>
        <dbReference type="Proteomes" id="UP000184231"/>
    </source>
</evidence>
<dbReference type="AlphaFoldDB" id="A0A1M6C123"/>
<dbReference type="InterPro" id="IPR004843">
    <property type="entry name" value="Calcineurin-like_PHP"/>
</dbReference>
<organism evidence="2 3">
    <name type="scientific">Arenibacter nanhaiticus</name>
    <dbReference type="NCBI Taxonomy" id="558155"/>
    <lineage>
        <taxon>Bacteria</taxon>
        <taxon>Pseudomonadati</taxon>
        <taxon>Bacteroidota</taxon>
        <taxon>Flavobacteriia</taxon>
        <taxon>Flavobacteriales</taxon>
        <taxon>Flavobacteriaceae</taxon>
        <taxon>Arenibacter</taxon>
    </lineage>
</organism>
<dbReference type="EMBL" id="FQYX01000003">
    <property type="protein sequence ID" value="SHI54613.1"/>
    <property type="molecule type" value="Genomic_DNA"/>
</dbReference>
<protein>
    <submittedName>
        <fullName evidence="2">3',5'-cyclic AMP phosphodiesterase CpdA</fullName>
    </submittedName>
</protein>
<dbReference type="Gene3D" id="3.60.21.10">
    <property type="match status" value="1"/>
</dbReference>
<dbReference type="GO" id="GO:0016787">
    <property type="term" value="F:hydrolase activity"/>
    <property type="evidence" value="ECO:0007669"/>
    <property type="project" value="InterPro"/>
</dbReference>
<dbReference type="SUPFAM" id="SSF56300">
    <property type="entry name" value="Metallo-dependent phosphatases"/>
    <property type="match status" value="1"/>
</dbReference>
<dbReference type="PANTHER" id="PTHR43143:SF1">
    <property type="entry name" value="SERINE_THREONINE-PROTEIN PHOSPHATASE CPPED1"/>
    <property type="match status" value="1"/>
</dbReference>
<gene>
    <name evidence="2" type="ORF">SAMN04487911_10343</name>
</gene>
<sequence length="338" mass="39561">MKRREFINRVGIGATASMVPPTLLSFTPSLFSENRTKPLKIGIVSDVHKDLMPDADKRLEIFINKAIGEKVDFIIQMGDFCFAETKNKGFINIWEQFKGPKYHVLGNHDMDKNSKEEMLDFFGMPKTYYSYDFGGYHFIVLDANFIYQDGKFIDYENSNFYIHDSARTFIDNEQIEWFKADLEATKLPTMVFSHQSLWHYQWGVKNRLTLQKIMEANKEKVICCLNGHNHLDYHHHQNGIDYIEINSMSYQWLSEKFKSTKRFPKEFYDQYGNLPQIGAYKEPLYALATLNPKGTMEIEGVKSTWMSPSPYEMGMEKGIDGMEYSAEISDYKIKFKKR</sequence>
<dbReference type="OrthoDB" id="9816081at2"/>
<dbReference type="Proteomes" id="UP000184231">
    <property type="component" value="Unassembled WGS sequence"/>
</dbReference>
<evidence type="ECO:0000313" key="2">
    <source>
        <dbReference type="EMBL" id="SHI54613.1"/>
    </source>
</evidence>
<dbReference type="InterPro" id="IPR029052">
    <property type="entry name" value="Metallo-depent_PP-like"/>
</dbReference>
<dbReference type="InterPro" id="IPR051918">
    <property type="entry name" value="STPP_CPPED1"/>
</dbReference>
<feature type="domain" description="Calcineurin-like phosphoesterase" evidence="1">
    <location>
        <begin position="39"/>
        <end position="230"/>
    </location>
</feature>